<dbReference type="AlphaFoldDB" id="A0A2S4KNR7"/>
<accession>A0A2S4KNR7</accession>
<keyword evidence="3" id="KW-0732">Signal</keyword>
<dbReference type="Proteomes" id="UP000237481">
    <property type="component" value="Unassembled WGS sequence"/>
</dbReference>
<evidence type="ECO:0000256" key="2">
    <source>
        <dbReference type="SAM" id="Phobius"/>
    </source>
</evidence>
<name>A0A2S4KNR7_9HYPO</name>
<gene>
    <name evidence="4" type="ORF">TPAR_07986</name>
</gene>
<keyword evidence="2" id="KW-0812">Transmembrane</keyword>
<evidence type="ECO:0000313" key="4">
    <source>
        <dbReference type="EMBL" id="POR31810.1"/>
    </source>
</evidence>
<feature type="signal peptide" evidence="3">
    <location>
        <begin position="1"/>
        <end position="20"/>
    </location>
</feature>
<sequence length="157" mass="15812">MARSLTLFPALLLLCGLARAAPGPDATPTAPAPSSCARSGPCGSLPGVVAHEEGPDQETRGPGPQPLQTDGGDDGPPPYIPVATPPPDQDERLASQGYRQETYYTCNTVAGSAHCGWHVPLVKEPKAADGGAVLRLGTGAVAAAVACLAGVFALGMM</sequence>
<feature type="compositionally biased region" description="Basic and acidic residues" evidence="1">
    <location>
        <begin position="50"/>
        <end position="59"/>
    </location>
</feature>
<dbReference type="OrthoDB" id="3542181at2759"/>
<keyword evidence="2" id="KW-1133">Transmembrane helix</keyword>
<evidence type="ECO:0000256" key="1">
    <source>
        <dbReference type="SAM" id="MobiDB-lite"/>
    </source>
</evidence>
<comment type="caution">
    <text evidence="4">The sequence shown here is derived from an EMBL/GenBank/DDBJ whole genome shotgun (WGS) entry which is preliminary data.</text>
</comment>
<organism evidence="4 5">
    <name type="scientific">Tolypocladium paradoxum</name>
    <dbReference type="NCBI Taxonomy" id="94208"/>
    <lineage>
        <taxon>Eukaryota</taxon>
        <taxon>Fungi</taxon>
        <taxon>Dikarya</taxon>
        <taxon>Ascomycota</taxon>
        <taxon>Pezizomycotina</taxon>
        <taxon>Sordariomycetes</taxon>
        <taxon>Hypocreomycetidae</taxon>
        <taxon>Hypocreales</taxon>
        <taxon>Ophiocordycipitaceae</taxon>
        <taxon>Tolypocladium</taxon>
    </lineage>
</organism>
<feature type="transmembrane region" description="Helical" evidence="2">
    <location>
        <begin position="132"/>
        <end position="154"/>
    </location>
</feature>
<feature type="chain" id="PRO_5015658674" evidence="3">
    <location>
        <begin position="21"/>
        <end position="157"/>
    </location>
</feature>
<protein>
    <submittedName>
        <fullName evidence="4">Uncharacterized protein</fullName>
    </submittedName>
</protein>
<evidence type="ECO:0000256" key="3">
    <source>
        <dbReference type="SAM" id="SignalP"/>
    </source>
</evidence>
<keyword evidence="2" id="KW-0472">Membrane</keyword>
<dbReference type="EMBL" id="PKSG01000984">
    <property type="protein sequence ID" value="POR31810.1"/>
    <property type="molecule type" value="Genomic_DNA"/>
</dbReference>
<feature type="compositionally biased region" description="Pro residues" evidence="1">
    <location>
        <begin position="75"/>
        <end position="87"/>
    </location>
</feature>
<proteinExistence type="predicted"/>
<feature type="region of interest" description="Disordered" evidence="1">
    <location>
        <begin position="43"/>
        <end position="94"/>
    </location>
</feature>
<keyword evidence="5" id="KW-1185">Reference proteome</keyword>
<reference evidence="4 5" key="1">
    <citation type="submission" date="2018-01" db="EMBL/GenBank/DDBJ databases">
        <title>Harnessing the power of phylogenomics to disentangle the directionality and signatures of interkingdom host jumping in the parasitic fungal genus Tolypocladium.</title>
        <authorList>
            <person name="Quandt C.A."/>
            <person name="Patterson W."/>
            <person name="Spatafora J.W."/>
        </authorList>
    </citation>
    <scope>NUCLEOTIDE SEQUENCE [LARGE SCALE GENOMIC DNA]</scope>
    <source>
        <strain evidence="4 5">NRBC 100945</strain>
    </source>
</reference>
<evidence type="ECO:0000313" key="5">
    <source>
        <dbReference type="Proteomes" id="UP000237481"/>
    </source>
</evidence>